<dbReference type="Gene3D" id="3.40.50.410">
    <property type="entry name" value="von Willebrand factor, type A domain"/>
    <property type="match status" value="1"/>
</dbReference>
<dbReference type="InterPro" id="IPR036465">
    <property type="entry name" value="vWFA_dom_sf"/>
</dbReference>
<comment type="caution">
    <text evidence="3">The sequence shown here is derived from an EMBL/GenBank/DDBJ whole genome shotgun (WGS) entry which is preliminary data.</text>
</comment>
<dbReference type="GO" id="GO:0005581">
    <property type="term" value="C:collagen trimer"/>
    <property type="evidence" value="ECO:0007669"/>
    <property type="project" value="UniProtKB-KW"/>
</dbReference>
<keyword evidence="3" id="KW-0176">Collagen</keyword>
<name>A0AA47MEU5_MERPO</name>
<organism evidence="3 4">
    <name type="scientific">Merluccius polli</name>
    <name type="common">Benguela hake</name>
    <name type="synonym">Merluccius cadenati</name>
    <dbReference type="NCBI Taxonomy" id="89951"/>
    <lineage>
        <taxon>Eukaryota</taxon>
        <taxon>Metazoa</taxon>
        <taxon>Chordata</taxon>
        <taxon>Craniata</taxon>
        <taxon>Vertebrata</taxon>
        <taxon>Euteleostomi</taxon>
        <taxon>Actinopterygii</taxon>
        <taxon>Neopterygii</taxon>
        <taxon>Teleostei</taxon>
        <taxon>Neoteleostei</taxon>
        <taxon>Acanthomorphata</taxon>
        <taxon>Zeiogadaria</taxon>
        <taxon>Gadariae</taxon>
        <taxon>Gadiformes</taxon>
        <taxon>Gadoidei</taxon>
        <taxon>Merlucciidae</taxon>
        <taxon>Merluccius</taxon>
    </lineage>
</organism>
<dbReference type="PROSITE" id="PS50234">
    <property type="entry name" value="VWFA"/>
    <property type="match status" value="1"/>
</dbReference>
<dbReference type="InterPro" id="IPR050525">
    <property type="entry name" value="ECM_Assembly_Org"/>
</dbReference>
<reference evidence="3" key="1">
    <citation type="journal article" date="2023" name="Front. Mar. Sci.">
        <title>A new Merluccius polli reference genome to investigate the effects of global change in West African waters.</title>
        <authorList>
            <person name="Mateo J.L."/>
            <person name="Blanco-Fernandez C."/>
            <person name="Garcia-Vazquez E."/>
            <person name="Machado-Schiaffino G."/>
        </authorList>
    </citation>
    <scope>NUCLEOTIDE SEQUENCE</scope>
    <source>
        <strain evidence="3">C29</strain>
        <tissue evidence="3">Fin</tissue>
    </source>
</reference>
<evidence type="ECO:0000313" key="3">
    <source>
        <dbReference type="EMBL" id="KAK0138782.1"/>
    </source>
</evidence>
<protein>
    <submittedName>
        <fullName evidence="3">Collagen alpha-3(VI) chain</fullName>
    </submittedName>
</protein>
<dbReference type="Pfam" id="PF00092">
    <property type="entry name" value="VWA"/>
    <property type="match status" value="1"/>
</dbReference>
<dbReference type="Proteomes" id="UP001174136">
    <property type="component" value="Unassembled WGS sequence"/>
</dbReference>
<feature type="region of interest" description="Disordered" evidence="1">
    <location>
        <begin position="168"/>
        <end position="188"/>
    </location>
</feature>
<dbReference type="AlphaFoldDB" id="A0AA47MEU5"/>
<feature type="domain" description="VWFA" evidence="2">
    <location>
        <begin position="1"/>
        <end position="163"/>
    </location>
</feature>
<keyword evidence="4" id="KW-1185">Reference proteome</keyword>
<dbReference type="SMART" id="SM00327">
    <property type="entry name" value="VWA"/>
    <property type="match status" value="1"/>
</dbReference>
<dbReference type="InterPro" id="IPR002035">
    <property type="entry name" value="VWF_A"/>
</dbReference>
<sequence>MGQQNFEHVKLILLGVIKALHGGAGDSFQYALVQYSGMPHTEFKLNTYNAVGGALAHIMATCYRGGGNRTGLDFLLRAHLNAAAGSRAGEAVAQLVVVLTDGRSQDDVSEPARVLHLAGVEVFAVGVQGAVDWELREMASQPHDSHVLSVDSFQALRDITQDLVVGRYSEPGSGGSGGDGGPGCATGGTGNARGVGLAWQARPTSERCKVWRSSIGSVGGINGCLSRSLCTQ</sequence>
<gene>
    <name evidence="3" type="primary">COL6A3_4</name>
    <name evidence="3" type="ORF">N1851_024670</name>
</gene>
<dbReference type="PANTHER" id="PTHR24020">
    <property type="entry name" value="COLLAGEN ALPHA"/>
    <property type="match status" value="1"/>
</dbReference>
<dbReference type="SUPFAM" id="SSF53300">
    <property type="entry name" value="vWA-like"/>
    <property type="match status" value="1"/>
</dbReference>
<evidence type="ECO:0000313" key="4">
    <source>
        <dbReference type="Proteomes" id="UP001174136"/>
    </source>
</evidence>
<feature type="compositionally biased region" description="Gly residues" evidence="1">
    <location>
        <begin position="172"/>
        <end position="188"/>
    </location>
</feature>
<dbReference type="EMBL" id="JAOPHQ010004573">
    <property type="protein sequence ID" value="KAK0138782.1"/>
    <property type="molecule type" value="Genomic_DNA"/>
</dbReference>
<evidence type="ECO:0000259" key="2">
    <source>
        <dbReference type="PROSITE" id="PS50234"/>
    </source>
</evidence>
<evidence type="ECO:0000256" key="1">
    <source>
        <dbReference type="SAM" id="MobiDB-lite"/>
    </source>
</evidence>
<proteinExistence type="predicted"/>
<accession>A0AA47MEU5</accession>
<dbReference type="PANTHER" id="PTHR24020:SF86">
    <property type="entry name" value="COLLAGEN, TYPE VI, ALPHA 4"/>
    <property type="match status" value="1"/>
</dbReference>